<name>A0A097EX71_9CAUD</name>
<evidence type="ECO:0000313" key="1">
    <source>
        <dbReference type="EMBL" id="AIT14013.1"/>
    </source>
</evidence>
<dbReference type="RefSeq" id="YP_009101710.1">
    <property type="nucleotide sequence ID" value="NC_025447.1"/>
</dbReference>
<gene>
    <name evidence="1" type="primary">116</name>
    <name evidence="1" type="ORF">PBI_121Q_116</name>
</gene>
<dbReference type="Proteomes" id="UP000029889">
    <property type="component" value="Segment"/>
</dbReference>
<dbReference type="EMBL" id="KM507819">
    <property type="protein sequence ID" value="AIT14013.1"/>
    <property type="molecule type" value="Genomic_DNA"/>
</dbReference>
<organism evidence="1 2">
    <name type="scientific">Escherichia phage 121Q</name>
    <dbReference type="NCBI Taxonomy" id="1555202"/>
    <lineage>
        <taxon>Viruses</taxon>
        <taxon>Duplodnaviria</taxon>
        <taxon>Heunggongvirae</taxon>
        <taxon>Uroviricota</taxon>
        <taxon>Caudoviricetes</taxon>
        <taxon>Asteriusvirus</taxon>
        <taxon>Asteriusvirus av121Q</taxon>
    </lineage>
</organism>
<sequence>MHLVSNKAYYDAFFGKNATIEVHVYYAITFGD</sequence>
<protein>
    <submittedName>
        <fullName evidence="1">Uncharacterized protein</fullName>
    </submittedName>
</protein>
<dbReference type="KEGG" id="vg:22111156"/>
<proteinExistence type="predicted"/>
<keyword evidence="2" id="KW-1185">Reference proteome</keyword>
<evidence type="ECO:0000313" key="2">
    <source>
        <dbReference type="Proteomes" id="UP000029889"/>
    </source>
</evidence>
<dbReference type="GeneID" id="22111156"/>
<accession>A0A097EX71</accession>
<reference evidence="1 2" key="1">
    <citation type="submission" date="2014-09" db="EMBL/GenBank/DDBJ databases">
        <authorList>
            <person name="Lapin J.S."/>
            <person name="Pope W.H."/>
            <person name="Hua J."/>
            <person name="Ford M.E."/>
            <person name="Conway J.F."/>
            <person name="Hatfull G.F."/>
            <person name="Hendrix R.W."/>
        </authorList>
    </citation>
    <scope>NUCLEOTIDE SEQUENCE [LARGE SCALE GENOMIC DNA]</scope>
</reference>